<feature type="transmembrane region" description="Helical" evidence="1">
    <location>
        <begin position="6"/>
        <end position="23"/>
    </location>
</feature>
<evidence type="ECO:0000313" key="2">
    <source>
        <dbReference type="EMBL" id="PIT68007.1"/>
    </source>
</evidence>
<evidence type="ECO:0000256" key="1">
    <source>
        <dbReference type="SAM" id="Phobius"/>
    </source>
</evidence>
<name>A0A2N9Y8H4_9HYPH</name>
<comment type="caution">
    <text evidence="2">The sequence shown here is derived from an EMBL/GenBank/DDBJ whole genome shotgun (WGS) entry which is preliminary data.</text>
</comment>
<proteinExistence type="predicted"/>
<keyword evidence="1" id="KW-1133">Transmembrane helix</keyword>
<reference evidence="2 3" key="1">
    <citation type="submission" date="2017-06" db="EMBL/GenBank/DDBJ databases">
        <title>Draft genome of Bartonella tribocorum strain L103, isolated from a rodent in Laos.</title>
        <authorList>
            <person name="Hadjadj L."/>
            <person name="Jiyipong T."/>
            <person name="Morand S."/>
            <person name="Diene S.M."/>
            <person name="Rolain J.-M."/>
        </authorList>
    </citation>
    <scope>NUCLEOTIDE SEQUENCE [LARGE SCALE GENOMIC DNA]</scope>
    <source>
        <strain evidence="2 3">L103</strain>
    </source>
</reference>
<dbReference type="Proteomes" id="UP000229839">
    <property type="component" value="Unassembled WGS sequence"/>
</dbReference>
<dbReference type="RefSeq" id="WP_100129607.1">
    <property type="nucleotide sequence ID" value="NZ_CADDYI010000026.1"/>
</dbReference>
<protein>
    <submittedName>
        <fullName evidence="2">Uncharacterized protein</fullName>
    </submittedName>
</protein>
<keyword evidence="1" id="KW-0472">Membrane</keyword>
<keyword evidence="1" id="KW-0812">Transmembrane</keyword>
<evidence type="ECO:0000313" key="3">
    <source>
        <dbReference type="Proteomes" id="UP000229839"/>
    </source>
</evidence>
<dbReference type="AlphaFoldDB" id="A0A2N9Y8H4"/>
<organism evidence="2 3">
    <name type="scientific">Bartonella tribocorum</name>
    <dbReference type="NCBI Taxonomy" id="85701"/>
    <lineage>
        <taxon>Bacteria</taxon>
        <taxon>Pseudomonadati</taxon>
        <taxon>Pseudomonadota</taxon>
        <taxon>Alphaproteobacteria</taxon>
        <taxon>Hyphomicrobiales</taxon>
        <taxon>Bartonellaceae</taxon>
        <taxon>Bartonella</taxon>
    </lineage>
</organism>
<dbReference type="EMBL" id="NJGE01000030">
    <property type="protein sequence ID" value="PIT68007.1"/>
    <property type="molecule type" value="Genomic_DNA"/>
</dbReference>
<accession>A0A2N9Y8H4</accession>
<gene>
    <name evidence="2" type="ORF">CER18_08660</name>
</gene>
<sequence>MKAPTINVIIIIIIIALSPFFLVSEKAIAIPYHAQNGVTVSKMQSEKLQNYSGIRMKLKI</sequence>